<dbReference type="EMBL" id="BSUK01000001">
    <property type="protein sequence ID" value="GMA22555.1"/>
    <property type="molecule type" value="Genomic_DNA"/>
</dbReference>
<feature type="domain" description="Gfo/Idh/MocA-like oxidoreductase N-terminal" evidence="1">
    <location>
        <begin position="5"/>
        <end position="71"/>
    </location>
</feature>
<comment type="caution">
    <text evidence="2">The sequence shown here is derived from an EMBL/GenBank/DDBJ whole genome shotgun (WGS) entry which is preliminary data.</text>
</comment>
<dbReference type="InterPro" id="IPR036291">
    <property type="entry name" value="NAD(P)-bd_dom_sf"/>
</dbReference>
<keyword evidence="3" id="KW-1185">Reference proteome</keyword>
<sequence>MDEDPRAADLARRLGARVARADELEPGDVDLVVVALPTQVQPDVCALLLARGLRVLCEKPVGADLGAVAALGVQRRARENLAVGYMLHHHPFFGAFTSWAARADVRAVRIRTVAHKDEVTAWRADASGGGVVVVNAVHALELVGAAVPGEVEVLDAWSSSGLYGSGVPELVHASYRIGGAVHVQLETYWSPWLNDEGLNDRDFDLEIDAVATGSRRHWRNWTLRSWDRGERERVDLVEPLDLFAAQARSALDFARGGPPDVGIEAAVAPIELATSINELLADDRRTVGTR</sequence>
<accession>A0ABQ6HVP3</accession>
<name>A0ABQ6HVP3_9MICO</name>
<dbReference type="Gene3D" id="3.30.360.10">
    <property type="entry name" value="Dihydrodipicolinate Reductase, domain 2"/>
    <property type="match status" value="1"/>
</dbReference>
<protein>
    <recommendedName>
        <fullName evidence="1">Gfo/Idh/MocA-like oxidoreductase N-terminal domain-containing protein</fullName>
    </recommendedName>
</protein>
<proteinExistence type="predicted"/>
<gene>
    <name evidence="2" type="ORF">GCM10025864_03140</name>
</gene>
<reference evidence="3" key="1">
    <citation type="journal article" date="2019" name="Int. J. Syst. Evol. Microbiol.">
        <title>The Global Catalogue of Microorganisms (GCM) 10K type strain sequencing project: providing services to taxonomists for standard genome sequencing and annotation.</title>
        <authorList>
            <consortium name="The Broad Institute Genomics Platform"/>
            <consortium name="The Broad Institute Genome Sequencing Center for Infectious Disease"/>
            <person name="Wu L."/>
            <person name="Ma J."/>
        </authorList>
    </citation>
    <scope>NUCLEOTIDE SEQUENCE [LARGE SCALE GENOMIC DNA]</scope>
    <source>
        <strain evidence="3">NBRC 106348</strain>
    </source>
</reference>
<dbReference type="Gene3D" id="3.40.50.720">
    <property type="entry name" value="NAD(P)-binding Rossmann-like Domain"/>
    <property type="match status" value="1"/>
</dbReference>
<dbReference type="PANTHER" id="PTHR43249">
    <property type="entry name" value="UDP-N-ACETYL-2-AMINO-2-DEOXY-D-GLUCURONATE OXIDASE"/>
    <property type="match status" value="1"/>
</dbReference>
<dbReference type="SUPFAM" id="SSF51735">
    <property type="entry name" value="NAD(P)-binding Rossmann-fold domains"/>
    <property type="match status" value="1"/>
</dbReference>
<dbReference type="PANTHER" id="PTHR43249:SF1">
    <property type="entry name" value="D-GLUCOSIDE 3-DEHYDROGENASE"/>
    <property type="match status" value="1"/>
</dbReference>
<dbReference type="InterPro" id="IPR000683">
    <property type="entry name" value="Gfo/Idh/MocA-like_OxRdtase_N"/>
</dbReference>
<evidence type="ECO:0000259" key="1">
    <source>
        <dbReference type="Pfam" id="PF01408"/>
    </source>
</evidence>
<dbReference type="InterPro" id="IPR052515">
    <property type="entry name" value="Gfo/Idh/MocA_Oxidoreductase"/>
</dbReference>
<evidence type="ECO:0000313" key="3">
    <source>
        <dbReference type="Proteomes" id="UP001157091"/>
    </source>
</evidence>
<organism evidence="2 3">
    <name type="scientific">Luteimicrobium album</name>
    <dbReference type="NCBI Taxonomy" id="1054550"/>
    <lineage>
        <taxon>Bacteria</taxon>
        <taxon>Bacillati</taxon>
        <taxon>Actinomycetota</taxon>
        <taxon>Actinomycetes</taxon>
        <taxon>Micrococcales</taxon>
        <taxon>Luteimicrobium</taxon>
    </lineage>
</organism>
<evidence type="ECO:0000313" key="2">
    <source>
        <dbReference type="EMBL" id="GMA22555.1"/>
    </source>
</evidence>
<dbReference type="Pfam" id="PF01408">
    <property type="entry name" value="GFO_IDH_MocA"/>
    <property type="match status" value="1"/>
</dbReference>
<dbReference type="Proteomes" id="UP001157091">
    <property type="component" value="Unassembled WGS sequence"/>
</dbReference>